<proteinExistence type="predicted"/>
<keyword evidence="2" id="KW-1185">Reference proteome</keyword>
<protein>
    <submittedName>
        <fullName evidence="1">Uncharacterized protein</fullName>
    </submittedName>
</protein>
<gene>
    <name evidence="1" type="ORF">Vbra_3372</name>
</gene>
<accession>A0A0G4GN31</accession>
<organism evidence="1 2">
    <name type="scientific">Vitrella brassicaformis (strain CCMP3155)</name>
    <dbReference type="NCBI Taxonomy" id="1169540"/>
    <lineage>
        <taxon>Eukaryota</taxon>
        <taxon>Sar</taxon>
        <taxon>Alveolata</taxon>
        <taxon>Colpodellida</taxon>
        <taxon>Vitrellaceae</taxon>
        <taxon>Vitrella</taxon>
    </lineage>
</organism>
<evidence type="ECO:0000313" key="2">
    <source>
        <dbReference type="Proteomes" id="UP000041254"/>
    </source>
</evidence>
<dbReference type="Proteomes" id="UP000041254">
    <property type="component" value="Unassembled WGS sequence"/>
</dbReference>
<reference evidence="1 2" key="1">
    <citation type="submission" date="2014-11" db="EMBL/GenBank/DDBJ databases">
        <authorList>
            <person name="Zhu J."/>
            <person name="Qi W."/>
            <person name="Song R."/>
        </authorList>
    </citation>
    <scope>NUCLEOTIDE SEQUENCE [LARGE SCALE GENOMIC DNA]</scope>
</reference>
<name>A0A0G4GN31_VITBC</name>
<dbReference type="InParanoid" id="A0A0G4GN31"/>
<evidence type="ECO:0000313" key="1">
    <source>
        <dbReference type="EMBL" id="CEM31607.1"/>
    </source>
</evidence>
<sequence>MSGLSVTVEYSSIVLESLTSDGKVTFMPRNLSGCPRSLMPNLPDIGVKPLGPLQMHGSTSTLLCVNPMLLK</sequence>
<dbReference type="VEuPathDB" id="CryptoDB:Vbra_3372"/>
<dbReference type="EMBL" id="CDMY01000729">
    <property type="protein sequence ID" value="CEM31607.1"/>
    <property type="molecule type" value="Genomic_DNA"/>
</dbReference>
<dbReference type="AlphaFoldDB" id="A0A0G4GN31"/>